<evidence type="ECO:0000313" key="2">
    <source>
        <dbReference type="EMBL" id="GAA1639782.1"/>
    </source>
</evidence>
<dbReference type="PANTHER" id="PTHR36440:SF1">
    <property type="entry name" value="PUTATIVE (AFU_ORTHOLOGUE AFUA_8G07350)-RELATED"/>
    <property type="match status" value="1"/>
</dbReference>
<dbReference type="InterPro" id="IPR011051">
    <property type="entry name" value="RmlC_Cupin_sf"/>
</dbReference>
<reference evidence="3" key="1">
    <citation type="journal article" date="2019" name="Int. J. Syst. Evol. Microbiol.">
        <title>The Global Catalogue of Microorganisms (GCM) 10K type strain sequencing project: providing services to taxonomists for standard genome sequencing and annotation.</title>
        <authorList>
            <consortium name="The Broad Institute Genomics Platform"/>
            <consortium name="The Broad Institute Genome Sequencing Center for Infectious Disease"/>
            <person name="Wu L."/>
            <person name="Ma J."/>
        </authorList>
    </citation>
    <scope>NUCLEOTIDE SEQUENCE [LARGE SCALE GENOMIC DNA]</scope>
    <source>
        <strain evidence="3">JCM 14306</strain>
    </source>
</reference>
<proteinExistence type="predicted"/>
<dbReference type="PANTHER" id="PTHR36440">
    <property type="entry name" value="PUTATIVE (AFU_ORTHOLOGUE AFUA_8G07350)-RELATED"/>
    <property type="match status" value="1"/>
</dbReference>
<dbReference type="InterPro" id="IPR014710">
    <property type="entry name" value="RmlC-like_jellyroll"/>
</dbReference>
<sequence>MRWFAGGGVHRWLATAAETDASYLLFEDQLEQGKVTPLHLHPEADETMYLLEGEILIHLDGAEHRIGPGGLAMAPRGMPHAFLVTSETARMLCLITPGIGQDFYFGASEPLDAGTAHRVDFDRIRESARSNGGIEILGPPPFAHLTPAGVQPTSGV</sequence>
<evidence type="ECO:0000259" key="1">
    <source>
        <dbReference type="SMART" id="SM00835"/>
    </source>
</evidence>
<dbReference type="Gene3D" id="2.60.120.10">
    <property type="entry name" value="Jelly Rolls"/>
    <property type="match status" value="1"/>
</dbReference>
<organism evidence="2 3">
    <name type="scientific">Kribbella alba</name>
    <dbReference type="NCBI Taxonomy" id="190197"/>
    <lineage>
        <taxon>Bacteria</taxon>
        <taxon>Bacillati</taxon>
        <taxon>Actinomycetota</taxon>
        <taxon>Actinomycetes</taxon>
        <taxon>Propionibacteriales</taxon>
        <taxon>Kribbellaceae</taxon>
        <taxon>Kribbella</taxon>
    </lineage>
</organism>
<keyword evidence="3" id="KW-1185">Reference proteome</keyword>
<dbReference type="Pfam" id="PF07883">
    <property type="entry name" value="Cupin_2"/>
    <property type="match status" value="1"/>
</dbReference>
<dbReference type="InterPro" id="IPR006045">
    <property type="entry name" value="Cupin_1"/>
</dbReference>
<dbReference type="Proteomes" id="UP001501319">
    <property type="component" value="Unassembled WGS sequence"/>
</dbReference>
<evidence type="ECO:0000313" key="3">
    <source>
        <dbReference type="Proteomes" id="UP001501319"/>
    </source>
</evidence>
<gene>
    <name evidence="2" type="ORF">GCM10009744_31690</name>
</gene>
<dbReference type="EMBL" id="BAAANE010000005">
    <property type="protein sequence ID" value="GAA1639782.1"/>
    <property type="molecule type" value="Genomic_DNA"/>
</dbReference>
<dbReference type="SMART" id="SM00835">
    <property type="entry name" value="Cupin_1"/>
    <property type="match status" value="1"/>
</dbReference>
<comment type="caution">
    <text evidence="2">The sequence shown here is derived from an EMBL/GenBank/DDBJ whole genome shotgun (WGS) entry which is preliminary data.</text>
</comment>
<dbReference type="SUPFAM" id="SSF51182">
    <property type="entry name" value="RmlC-like cupins"/>
    <property type="match status" value="1"/>
</dbReference>
<protein>
    <recommendedName>
        <fullName evidence="1">Cupin type-1 domain-containing protein</fullName>
    </recommendedName>
</protein>
<dbReference type="InterPro" id="IPR013096">
    <property type="entry name" value="Cupin_2"/>
</dbReference>
<accession>A0ABP4RAS6</accession>
<feature type="domain" description="Cupin type-1" evidence="1">
    <location>
        <begin position="4"/>
        <end position="117"/>
    </location>
</feature>
<dbReference type="InterPro" id="IPR053146">
    <property type="entry name" value="QDO-like"/>
</dbReference>
<name>A0ABP4RAS6_9ACTN</name>